<feature type="transmembrane region" description="Helical" evidence="5">
    <location>
        <begin position="448"/>
        <end position="473"/>
    </location>
</feature>
<comment type="caution">
    <text evidence="6">The sequence shown here is derived from an EMBL/GenBank/DDBJ whole genome shotgun (WGS) entry which is preliminary data.</text>
</comment>
<evidence type="ECO:0000256" key="2">
    <source>
        <dbReference type="ARBA" id="ARBA00022692"/>
    </source>
</evidence>
<feature type="transmembrane region" description="Helical" evidence="5">
    <location>
        <begin position="485"/>
        <end position="504"/>
    </location>
</feature>
<dbReference type="AlphaFoldDB" id="A0A1A0H6A3"/>
<feature type="transmembrane region" description="Helical" evidence="5">
    <location>
        <begin position="137"/>
        <end position="153"/>
    </location>
</feature>
<dbReference type="PANTHER" id="PTHR23502">
    <property type="entry name" value="MAJOR FACILITATOR SUPERFAMILY"/>
    <property type="match status" value="1"/>
</dbReference>
<feature type="transmembrane region" description="Helical" evidence="5">
    <location>
        <begin position="223"/>
        <end position="242"/>
    </location>
</feature>
<dbReference type="Proteomes" id="UP000092555">
    <property type="component" value="Unassembled WGS sequence"/>
</dbReference>
<feature type="transmembrane region" description="Helical" evidence="5">
    <location>
        <begin position="73"/>
        <end position="90"/>
    </location>
</feature>
<evidence type="ECO:0000256" key="5">
    <source>
        <dbReference type="SAM" id="Phobius"/>
    </source>
</evidence>
<evidence type="ECO:0000256" key="4">
    <source>
        <dbReference type="ARBA" id="ARBA00023136"/>
    </source>
</evidence>
<dbReference type="Pfam" id="PF07690">
    <property type="entry name" value="MFS_1"/>
    <property type="match status" value="1"/>
</dbReference>
<name>A0A1A0H6A3_9ASCO</name>
<dbReference type="InterPro" id="IPR036259">
    <property type="entry name" value="MFS_trans_sf"/>
</dbReference>
<dbReference type="GeneID" id="30031389"/>
<feature type="transmembrane region" description="Helical" evidence="5">
    <location>
        <begin position="197"/>
        <end position="217"/>
    </location>
</feature>
<dbReference type="SUPFAM" id="SSF103473">
    <property type="entry name" value="MFS general substrate transporter"/>
    <property type="match status" value="1"/>
</dbReference>
<proteinExistence type="predicted"/>
<evidence type="ECO:0000313" key="6">
    <source>
        <dbReference type="EMBL" id="OBA19437.1"/>
    </source>
</evidence>
<dbReference type="STRING" id="869754.A0A1A0H6A3"/>
<dbReference type="PANTHER" id="PTHR23502:SF34">
    <property type="entry name" value="PROTEIN HOL1"/>
    <property type="match status" value="1"/>
</dbReference>
<keyword evidence="2 5" id="KW-0812">Transmembrane</keyword>
<dbReference type="EMBL" id="LXTC01000006">
    <property type="protein sequence ID" value="OBA19437.1"/>
    <property type="molecule type" value="Genomic_DNA"/>
</dbReference>
<feature type="transmembrane region" description="Helical" evidence="5">
    <location>
        <begin position="110"/>
        <end position="130"/>
    </location>
</feature>
<keyword evidence="7" id="KW-1185">Reference proteome</keyword>
<feature type="transmembrane region" description="Helical" evidence="5">
    <location>
        <begin position="419"/>
        <end position="442"/>
    </location>
</feature>
<evidence type="ECO:0000256" key="3">
    <source>
        <dbReference type="ARBA" id="ARBA00022989"/>
    </source>
</evidence>
<reference evidence="6 7" key="1">
    <citation type="submission" date="2016-05" db="EMBL/GenBank/DDBJ databases">
        <title>Comparative genomics of biotechnologically important yeasts.</title>
        <authorList>
            <consortium name="DOE Joint Genome Institute"/>
            <person name="Riley R."/>
            <person name="Haridas S."/>
            <person name="Wolfe K.H."/>
            <person name="Lopes M.R."/>
            <person name="Hittinger C.T."/>
            <person name="Goker M."/>
            <person name="Salamov A."/>
            <person name="Wisecaver J."/>
            <person name="Long T.M."/>
            <person name="Aerts A.L."/>
            <person name="Barry K."/>
            <person name="Choi C."/>
            <person name="Clum A."/>
            <person name="Coughlan A.Y."/>
            <person name="Deshpande S."/>
            <person name="Douglass A.P."/>
            <person name="Hanson S.J."/>
            <person name="Klenk H.-P."/>
            <person name="LaButti K."/>
            <person name="Lapidus A."/>
            <person name="Lindquist E."/>
            <person name="Lipzen A."/>
            <person name="Meier-kolthoff J.P."/>
            <person name="Ohm R.A."/>
            <person name="Otillar R.P."/>
            <person name="Pangilinan J."/>
            <person name="Peng Y."/>
            <person name="Rokas A."/>
            <person name="Rosa C.A."/>
            <person name="Scheuner C."/>
            <person name="Sibirny A.A."/>
            <person name="Slot J.C."/>
            <person name="Stielow J.B."/>
            <person name="Sun H."/>
            <person name="Kurtzman C.P."/>
            <person name="Blackwell M."/>
            <person name="Grigoriev I.V."/>
            <person name="Jeffries T.W."/>
        </authorList>
    </citation>
    <scope>NUCLEOTIDE SEQUENCE [LARGE SCALE GENOMIC DNA]</scope>
    <source>
        <strain evidence="6 7">NRRL YB-4993</strain>
    </source>
</reference>
<feature type="transmembrane region" description="Helical" evidence="5">
    <location>
        <begin position="159"/>
        <end position="176"/>
    </location>
</feature>
<dbReference type="GO" id="GO:0022857">
    <property type="term" value="F:transmembrane transporter activity"/>
    <property type="evidence" value="ECO:0007669"/>
    <property type="project" value="InterPro"/>
</dbReference>
<accession>A0A1A0H6A3</accession>
<dbReference type="GO" id="GO:0005886">
    <property type="term" value="C:plasma membrane"/>
    <property type="evidence" value="ECO:0007669"/>
    <property type="project" value="TreeGrafter"/>
</dbReference>
<feature type="transmembrane region" description="Helical" evidence="5">
    <location>
        <begin position="383"/>
        <end position="407"/>
    </location>
</feature>
<feature type="transmembrane region" description="Helical" evidence="5">
    <location>
        <begin position="341"/>
        <end position="363"/>
    </location>
</feature>
<dbReference type="Gene3D" id="1.20.1250.20">
    <property type="entry name" value="MFS general substrate transporter like domains"/>
    <property type="match status" value="1"/>
</dbReference>
<dbReference type="GO" id="GO:0000324">
    <property type="term" value="C:fungal-type vacuole"/>
    <property type="evidence" value="ECO:0007669"/>
    <property type="project" value="TreeGrafter"/>
</dbReference>
<feature type="transmembrane region" description="Helical" evidence="5">
    <location>
        <begin position="516"/>
        <end position="537"/>
    </location>
</feature>
<sequence>MLDRKLEQVLSGGQVSIDPEELLPGTVHLVDMEDSLHVKKAGGSNPNIILHPQPLENVNDPLRWSQRKKNAQFSLLFVWSMFLAVTVNWNGPYWTQWTVEFDCTYNDLNLTAAMCFLFLGLGCVFLQPTAMKLGRRFVYLVCTIISLISNIVGMQATNWQYLIAVNVLGGFAAAPVDSLVEISSTDVFFTHERATKLAWLVMALYFGSYIGPVVAGYLPDWQWAFRLQVIIFCVLFVVQLFLMEDTTFSRDENNTEEDILLQIWSKEIVVLAVKSGVLSEKDNRIHHVVSAPTSDVSDEEDLEGVPRTYWKRMQIFELEFNMKESWFYLFSRPIQLAPLPAVIWGGIVYGAQMMWLSLMATTQSEIFETYYGFSTSSTGLTNLAPLAGCLIGMVYGGRFVDWLAVFLAKRNKGVLEAEFRLYAMWFPTLINAAGVLAYGLGANSKAPWAIPVIVGQGFLGFSMTSTGPICLTYAIECYPELSSEALVLMLFVRNMIGMGFTWGIQAWLERDGLVTTTWLMFMLSLIINGFAIFFIIWGKKWRKMTKEYYLRIANK</sequence>
<dbReference type="OrthoDB" id="5215911at2759"/>
<evidence type="ECO:0000256" key="1">
    <source>
        <dbReference type="ARBA" id="ARBA00004141"/>
    </source>
</evidence>
<evidence type="ECO:0000313" key="7">
    <source>
        <dbReference type="Proteomes" id="UP000092555"/>
    </source>
</evidence>
<dbReference type="RefSeq" id="XP_018709965.1">
    <property type="nucleotide sequence ID" value="XM_018858413.1"/>
</dbReference>
<organism evidence="6 7">
    <name type="scientific">Metschnikowia bicuspidata var. bicuspidata NRRL YB-4993</name>
    <dbReference type="NCBI Taxonomy" id="869754"/>
    <lineage>
        <taxon>Eukaryota</taxon>
        <taxon>Fungi</taxon>
        <taxon>Dikarya</taxon>
        <taxon>Ascomycota</taxon>
        <taxon>Saccharomycotina</taxon>
        <taxon>Pichiomycetes</taxon>
        <taxon>Metschnikowiaceae</taxon>
        <taxon>Metschnikowia</taxon>
    </lineage>
</organism>
<protein>
    <submittedName>
        <fullName evidence="6">MFS general substrate transporter</fullName>
    </submittedName>
</protein>
<dbReference type="InterPro" id="IPR011701">
    <property type="entry name" value="MFS"/>
</dbReference>
<keyword evidence="3 5" id="KW-1133">Transmembrane helix</keyword>
<gene>
    <name evidence="6" type="ORF">METBIDRAFT_73426</name>
</gene>
<keyword evidence="4 5" id="KW-0472">Membrane</keyword>
<comment type="subcellular location">
    <subcellularLocation>
        <location evidence="1">Membrane</location>
        <topology evidence="1">Multi-pass membrane protein</topology>
    </subcellularLocation>
</comment>